<keyword evidence="11" id="KW-1185">Reference proteome</keyword>
<reference evidence="10" key="1">
    <citation type="submission" date="2024-02" db="EMBL/GenBank/DDBJ databases">
        <authorList>
            <consortium name="ELIXIR-Norway"/>
            <consortium name="Elixir Norway"/>
        </authorList>
    </citation>
    <scope>NUCLEOTIDE SEQUENCE</scope>
</reference>
<evidence type="ECO:0000256" key="7">
    <source>
        <dbReference type="SAM" id="MobiDB-lite"/>
    </source>
</evidence>
<evidence type="ECO:0000256" key="1">
    <source>
        <dbReference type="ARBA" id="ARBA00004123"/>
    </source>
</evidence>
<evidence type="ECO:0000313" key="11">
    <source>
        <dbReference type="Proteomes" id="UP001497512"/>
    </source>
</evidence>
<accession>A0ABP0TCY1</accession>
<feature type="domain" description="Cyclin-D1-binding protein 1-like C-terminal" evidence="9">
    <location>
        <begin position="261"/>
        <end position="366"/>
    </location>
</feature>
<dbReference type="PANTHER" id="PTHR15492:SF1">
    <property type="entry name" value="CYCLIN-D1-BINDING PROTEIN 1"/>
    <property type="match status" value="1"/>
</dbReference>
<evidence type="ECO:0000256" key="4">
    <source>
        <dbReference type="ARBA" id="ARBA00022490"/>
    </source>
</evidence>
<dbReference type="EMBL" id="OZ019902">
    <property type="protein sequence ID" value="CAK9193500.1"/>
    <property type="molecule type" value="Genomic_DNA"/>
</dbReference>
<dbReference type="Pfam" id="PF20936">
    <property type="entry name" value="GCIP_C"/>
    <property type="match status" value="1"/>
</dbReference>
<dbReference type="Proteomes" id="UP001497512">
    <property type="component" value="Chromosome 10"/>
</dbReference>
<evidence type="ECO:0000256" key="6">
    <source>
        <dbReference type="ARBA" id="ARBA00023306"/>
    </source>
</evidence>
<dbReference type="Pfam" id="PF13324">
    <property type="entry name" value="GCIP_N"/>
    <property type="match status" value="1"/>
</dbReference>
<evidence type="ECO:0000259" key="9">
    <source>
        <dbReference type="Pfam" id="PF20936"/>
    </source>
</evidence>
<evidence type="ECO:0000313" key="10">
    <source>
        <dbReference type="EMBL" id="CAK9193500.1"/>
    </source>
</evidence>
<feature type="region of interest" description="Disordered" evidence="7">
    <location>
        <begin position="165"/>
        <end position="242"/>
    </location>
</feature>
<keyword evidence="5" id="KW-0539">Nucleus</keyword>
<evidence type="ECO:0000256" key="3">
    <source>
        <dbReference type="ARBA" id="ARBA00008940"/>
    </source>
</evidence>
<name>A0ABP0TCY1_9BRYO</name>
<feature type="compositionally biased region" description="Basic residues" evidence="7">
    <location>
        <begin position="210"/>
        <end position="230"/>
    </location>
</feature>
<evidence type="ECO:0000256" key="2">
    <source>
        <dbReference type="ARBA" id="ARBA00004496"/>
    </source>
</evidence>
<organism evidence="10 11">
    <name type="scientific">Sphagnum troendelagicum</name>
    <dbReference type="NCBI Taxonomy" id="128251"/>
    <lineage>
        <taxon>Eukaryota</taxon>
        <taxon>Viridiplantae</taxon>
        <taxon>Streptophyta</taxon>
        <taxon>Embryophyta</taxon>
        <taxon>Bryophyta</taxon>
        <taxon>Sphagnophytina</taxon>
        <taxon>Sphagnopsida</taxon>
        <taxon>Sphagnales</taxon>
        <taxon>Sphagnaceae</taxon>
        <taxon>Sphagnum</taxon>
    </lineage>
</organism>
<proteinExistence type="inferred from homology"/>
<dbReference type="InterPro" id="IPR049318">
    <property type="entry name" value="GCIP_C"/>
</dbReference>
<gene>
    <name evidence="10" type="ORF">CSSPTR1EN2_LOCUS2041</name>
</gene>
<feature type="compositionally biased region" description="Basic and acidic residues" evidence="7">
    <location>
        <begin position="175"/>
        <end position="208"/>
    </location>
</feature>
<keyword evidence="6" id="KW-0131">Cell cycle</keyword>
<comment type="similarity">
    <text evidence="3">Belongs to the CCNDBP1 family.</text>
</comment>
<sequence length="417" mass="45498">MGRTQKGRVADLSKALLRGTASLRDSLWLLNDAAAAKVVKEDWGGEEGGRQGPTLLVTIRNAAQQVVNASLTLLTRAVSFSIKGAEKQEREAILPAHVGSVWEACDTLKRTPYTNRAAVGRSIAQVATSVKNVLQKIRQIKEGQSSQCNACDYGHADDEGRRRNEAYSRHAAHSHSHDDSGHDLCSDDDSGHLHSPDDSGHGHCELGHSHSGHKHCHHHLPHSLHNHSGHPHSEHKNGRKNGHSHDHCGHVCCGHGDEETSNGDGNACVESLDSNEELSEEEMAVVEAARHVVECSLDFIKQLLYVAAEVPVPQGTEESSTGFLENVLKHCKGLGVEVDKFGAYLHPPQQTDPLRDRIMKMETLVNLISTQVRETRGSVPEGLDLAFKSLQNAKTELFMLSSFELQEALKLTSLSPP</sequence>
<dbReference type="InterPro" id="IPR049317">
    <property type="entry name" value="GCIP-like_N"/>
</dbReference>
<feature type="domain" description="Cyclin-D1-binding protein 1-like N-terminal" evidence="8">
    <location>
        <begin position="50"/>
        <end position="142"/>
    </location>
</feature>
<dbReference type="Gene3D" id="1.20.1410.10">
    <property type="entry name" value="I/LWEQ domain"/>
    <property type="match status" value="1"/>
</dbReference>
<dbReference type="InterPro" id="IPR026907">
    <property type="entry name" value="GCIP-like"/>
</dbReference>
<evidence type="ECO:0000259" key="8">
    <source>
        <dbReference type="Pfam" id="PF13324"/>
    </source>
</evidence>
<keyword evidence="4" id="KW-0963">Cytoplasm</keyword>
<evidence type="ECO:0000256" key="5">
    <source>
        <dbReference type="ARBA" id="ARBA00023242"/>
    </source>
</evidence>
<dbReference type="PANTHER" id="PTHR15492">
    <property type="entry name" value="CYCLIN D1-BINDING PROTEIN 1"/>
    <property type="match status" value="1"/>
</dbReference>
<comment type="subcellular location">
    <subcellularLocation>
        <location evidence="2">Cytoplasm</location>
    </subcellularLocation>
    <subcellularLocation>
        <location evidence="1">Nucleus</location>
    </subcellularLocation>
</comment>
<protein>
    <submittedName>
        <fullName evidence="10">Uncharacterized protein</fullName>
    </submittedName>
</protein>